<dbReference type="AlphaFoldDB" id="A0AB39LYX8"/>
<evidence type="ECO:0000313" key="1">
    <source>
        <dbReference type="EMBL" id="XDP97922.1"/>
    </source>
</evidence>
<gene>
    <name evidence="1" type="ORF">AB5J57_32265</name>
</gene>
<proteinExistence type="predicted"/>
<organism evidence="1">
    <name type="scientific">Streptomyces sp. R02</name>
    <dbReference type="NCBI Taxonomy" id="3238623"/>
    <lineage>
        <taxon>Bacteria</taxon>
        <taxon>Bacillati</taxon>
        <taxon>Actinomycetota</taxon>
        <taxon>Actinomycetes</taxon>
        <taxon>Kitasatosporales</taxon>
        <taxon>Streptomycetaceae</taxon>
        <taxon>Streptomyces</taxon>
    </lineage>
</organism>
<accession>A0AB39LYX8</accession>
<sequence length="66" mass="6219">MQQREGRARRGGGGLVAGFGEQGVAGQAFAPLPGVVEVAGAEGGAGGHGEGVGVFVDGGGGVGGRW</sequence>
<dbReference type="RefSeq" id="WP_369161274.1">
    <property type="nucleotide sequence ID" value="NZ_CP163429.1"/>
</dbReference>
<reference evidence="1" key="1">
    <citation type="submission" date="2024-07" db="EMBL/GenBank/DDBJ databases">
        <authorList>
            <person name="Yu S.T."/>
        </authorList>
    </citation>
    <scope>NUCLEOTIDE SEQUENCE</scope>
    <source>
        <strain evidence="1">R02</strain>
    </source>
</reference>
<name>A0AB39LYX8_9ACTN</name>
<protein>
    <submittedName>
        <fullName evidence="1">Uncharacterized protein</fullName>
    </submittedName>
</protein>
<dbReference type="EMBL" id="CP163429">
    <property type="protein sequence ID" value="XDP97922.1"/>
    <property type="molecule type" value="Genomic_DNA"/>
</dbReference>